<feature type="region of interest" description="Disordered" evidence="1">
    <location>
        <begin position="21"/>
        <end position="40"/>
    </location>
</feature>
<accession>A0A380KMZ0</accession>
<evidence type="ECO:0000313" key="2">
    <source>
        <dbReference type="EMBL" id="SUN68087.1"/>
    </source>
</evidence>
<dbReference type="Proteomes" id="UP000255352">
    <property type="component" value="Unassembled WGS sequence"/>
</dbReference>
<dbReference type="GeneID" id="77385803"/>
<evidence type="ECO:0000313" key="3">
    <source>
        <dbReference type="Proteomes" id="UP000255352"/>
    </source>
</evidence>
<name>A0A380KMZ0_9STRE</name>
<feature type="compositionally biased region" description="Basic and acidic residues" evidence="1">
    <location>
        <begin position="31"/>
        <end position="40"/>
    </location>
</feature>
<organism evidence="2 3">
    <name type="scientific">Streptococcus infantarius</name>
    <dbReference type="NCBI Taxonomy" id="102684"/>
    <lineage>
        <taxon>Bacteria</taxon>
        <taxon>Bacillati</taxon>
        <taxon>Bacillota</taxon>
        <taxon>Bacilli</taxon>
        <taxon>Lactobacillales</taxon>
        <taxon>Streptococcaceae</taxon>
        <taxon>Streptococcus</taxon>
    </lineage>
</organism>
<dbReference type="EMBL" id="UHFP01000001">
    <property type="protein sequence ID" value="SUN68087.1"/>
    <property type="molecule type" value="Genomic_DNA"/>
</dbReference>
<gene>
    <name evidence="2" type="ORF">NCTC13760_00769</name>
</gene>
<sequence length="40" mass="4403">MDYKHNETGVVVTTDSVLSGAWKPVKKGGKPKKEEKEATE</sequence>
<dbReference type="RefSeq" id="WP_006532406.1">
    <property type="nucleotide sequence ID" value="NZ_CABKNK020000002.1"/>
</dbReference>
<reference evidence="2 3" key="1">
    <citation type="submission" date="2018-06" db="EMBL/GenBank/DDBJ databases">
        <authorList>
            <consortium name="Pathogen Informatics"/>
            <person name="Doyle S."/>
        </authorList>
    </citation>
    <scope>NUCLEOTIDE SEQUENCE [LARGE SCALE GENOMIC DNA]</scope>
    <source>
        <strain evidence="2 3">NCTC13760</strain>
    </source>
</reference>
<protein>
    <submittedName>
        <fullName evidence="2">Uncharacterized protein</fullName>
    </submittedName>
</protein>
<evidence type="ECO:0000256" key="1">
    <source>
        <dbReference type="SAM" id="MobiDB-lite"/>
    </source>
</evidence>
<dbReference type="AlphaFoldDB" id="A0A380KMZ0"/>
<proteinExistence type="predicted"/>